<protein>
    <submittedName>
        <fullName evidence="1">Uncharacterized protein</fullName>
    </submittedName>
</protein>
<sequence length="80" mass="8198">MLGLLDGGYRQAVRMVTDNLGVDVVAAPPGVRTSADLPMVVGRTDRTLLQPVTNAPARGGVTNASARGGVTNAPARGEDR</sequence>
<accession>A0ACD4DJ87</accession>
<organism evidence="1 2">
    <name type="scientific">Rhodococcus sacchari</name>
    <dbReference type="NCBI Taxonomy" id="2962047"/>
    <lineage>
        <taxon>Bacteria</taxon>
        <taxon>Bacillati</taxon>
        <taxon>Actinomycetota</taxon>
        <taxon>Actinomycetes</taxon>
        <taxon>Mycobacteriales</taxon>
        <taxon>Nocardiaceae</taxon>
        <taxon>Rhodococcus</taxon>
    </lineage>
</organism>
<evidence type="ECO:0000313" key="1">
    <source>
        <dbReference type="EMBL" id="UYP20082.1"/>
    </source>
</evidence>
<proteinExistence type="predicted"/>
<evidence type="ECO:0000313" key="2">
    <source>
        <dbReference type="Proteomes" id="UP001156484"/>
    </source>
</evidence>
<gene>
    <name evidence="1" type="ORF">OED52_05935</name>
</gene>
<dbReference type="Proteomes" id="UP001156484">
    <property type="component" value="Chromosome"/>
</dbReference>
<keyword evidence="2" id="KW-1185">Reference proteome</keyword>
<reference evidence="1" key="1">
    <citation type="submission" date="2022-10" db="EMBL/GenBank/DDBJ databases">
        <title>Rhodococcus ferula Z13 complete genome.</title>
        <authorList>
            <person name="Long X."/>
            <person name="Zang M."/>
        </authorList>
    </citation>
    <scope>NUCLEOTIDE SEQUENCE</scope>
    <source>
        <strain evidence="1">Z13</strain>
    </source>
</reference>
<name>A0ACD4DJ87_9NOCA</name>
<dbReference type="EMBL" id="CP107551">
    <property type="protein sequence ID" value="UYP20082.1"/>
    <property type="molecule type" value="Genomic_DNA"/>
</dbReference>